<dbReference type="RefSeq" id="WP_110040156.1">
    <property type="nucleotide sequence ID" value="NZ_QGTL01000011.1"/>
</dbReference>
<feature type="transmembrane region" description="Helical" evidence="1">
    <location>
        <begin position="216"/>
        <end position="237"/>
    </location>
</feature>
<dbReference type="EMBL" id="QGTL01000011">
    <property type="protein sequence ID" value="PWV71053.1"/>
    <property type="molecule type" value="Genomic_DNA"/>
</dbReference>
<accession>A0A317N834</accession>
<feature type="transmembrane region" description="Helical" evidence="1">
    <location>
        <begin position="388"/>
        <end position="408"/>
    </location>
</feature>
<keyword evidence="1" id="KW-0812">Transmembrane</keyword>
<keyword evidence="1" id="KW-1133">Transmembrane helix</keyword>
<evidence type="ECO:0000313" key="2">
    <source>
        <dbReference type="EMBL" id="PWV71053.1"/>
    </source>
</evidence>
<gene>
    <name evidence="2" type="ORF">DFR69_11142</name>
</gene>
<dbReference type="PANTHER" id="PTHR35791">
    <property type="entry name" value="UPF0754 MEMBRANE PROTEIN YHEB"/>
    <property type="match status" value="1"/>
</dbReference>
<feature type="transmembrane region" description="Helical" evidence="1">
    <location>
        <begin position="13"/>
        <end position="35"/>
    </location>
</feature>
<feature type="transmembrane region" description="Helical" evidence="1">
    <location>
        <begin position="188"/>
        <end position="210"/>
    </location>
</feature>
<protein>
    <recommendedName>
        <fullName evidence="4">DUF445 domain-containing protein</fullName>
    </recommendedName>
</protein>
<evidence type="ECO:0008006" key="4">
    <source>
        <dbReference type="Google" id="ProtNLM"/>
    </source>
</evidence>
<dbReference type="PANTHER" id="PTHR35791:SF1">
    <property type="entry name" value="UPF0754 MEMBRANE PROTEIN YHEB"/>
    <property type="match status" value="1"/>
</dbReference>
<keyword evidence="1" id="KW-0472">Membrane</keyword>
<organism evidence="2 3">
    <name type="scientific">Nocardia neocaledoniensis</name>
    <dbReference type="NCBI Taxonomy" id="236511"/>
    <lineage>
        <taxon>Bacteria</taxon>
        <taxon>Bacillati</taxon>
        <taxon>Actinomycetota</taxon>
        <taxon>Actinomycetes</taxon>
        <taxon>Mycobacteriales</taxon>
        <taxon>Nocardiaceae</taxon>
        <taxon>Nocardia</taxon>
    </lineage>
</organism>
<dbReference type="Proteomes" id="UP000246410">
    <property type="component" value="Unassembled WGS sequence"/>
</dbReference>
<proteinExistence type="predicted"/>
<sequence>MIADLAANFTENWLLYASIPLVAAFIGWVTKLAAVEMLLRPLEFRGIPPWLGWQGVVPRAAPRMASIAIDLMFSRLIDPQEILRRIDVEEMTTNLREPLDAMVDHLVEEVMRSQQPQMWAAAPDFAKQALVHRIKRDLPAMIEGLVDDLRTYLDDIVDLRAMATDALTRDKALLVRMVRRVGDHELRFIVRSGLLFGFVLGLVQMITWAFTESTWLMPAFGALTGLTTDWLALQMIFRPIRPLRVGPLTIWQGMFHRRRAQVSEDYITLVTTEILSPAVILDGVLTGPRSDRVTELLARHIGAFMDSQARPVRRWTTAVCLDDGYAALKTELNDRILTILRQSTHALDPHALDALGLRETLDGKLAQLTDQEYEGLLRPAFKQDEWKLVAIGAVLGFLVGELQVQLLLT</sequence>
<name>A0A317N834_9NOCA</name>
<evidence type="ECO:0000313" key="3">
    <source>
        <dbReference type="Proteomes" id="UP000246410"/>
    </source>
</evidence>
<keyword evidence="3" id="KW-1185">Reference proteome</keyword>
<evidence type="ECO:0000256" key="1">
    <source>
        <dbReference type="SAM" id="Phobius"/>
    </source>
</evidence>
<dbReference type="AlphaFoldDB" id="A0A317N834"/>
<reference evidence="2 3" key="1">
    <citation type="submission" date="2018-05" db="EMBL/GenBank/DDBJ databases">
        <title>Genomic Encyclopedia of Type Strains, Phase IV (KMG-IV): sequencing the most valuable type-strain genomes for metagenomic binning, comparative biology and taxonomic classification.</title>
        <authorList>
            <person name="Goeker M."/>
        </authorList>
    </citation>
    <scope>NUCLEOTIDE SEQUENCE [LARGE SCALE GENOMIC DNA]</scope>
    <source>
        <strain evidence="2 3">DSM 44717</strain>
    </source>
</reference>
<comment type="caution">
    <text evidence="2">The sequence shown here is derived from an EMBL/GenBank/DDBJ whole genome shotgun (WGS) entry which is preliminary data.</text>
</comment>